<dbReference type="CDD" id="cd00886">
    <property type="entry name" value="MogA_MoaB"/>
    <property type="match status" value="1"/>
</dbReference>
<name>A0ABY1I0L9_9ACTO</name>
<feature type="compositionally biased region" description="Low complexity" evidence="3">
    <location>
        <begin position="8"/>
        <end position="17"/>
    </location>
</feature>
<dbReference type="NCBIfam" id="TIGR00177">
    <property type="entry name" value="molyb_syn"/>
    <property type="match status" value="1"/>
</dbReference>
<reference evidence="5 6" key="1">
    <citation type="submission" date="2016-11" db="EMBL/GenBank/DDBJ databases">
        <authorList>
            <person name="Varghese N."/>
            <person name="Submissions S."/>
        </authorList>
    </citation>
    <scope>NUCLEOTIDE SEQUENCE [LARGE SCALE GENOMIC DNA]</scope>
    <source>
        <strain evidence="5 6">PA</strain>
    </source>
</reference>
<dbReference type="SMART" id="SM00852">
    <property type="entry name" value="MoCF_biosynth"/>
    <property type="match status" value="1"/>
</dbReference>
<dbReference type="InterPro" id="IPR001453">
    <property type="entry name" value="MoaB/Mog_dom"/>
</dbReference>
<evidence type="ECO:0000256" key="2">
    <source>
        <dbReference type="ARBA" id="ARBA00023150"/>
    </source>
</evidence>
<evidence type="ECO:0000256" key="1">
    <source>
        <dbReference type="ARBA" id="ARBA00005046"/>
    </source>
</evidence>
<sequence length="197" mass="19830">MSTPTPPASATSATARPAPAPTDGPIAQKRLAPMTGTVRGAVITVSDRCASGARPDESGPLAQRLLAEHGVVVEAVRLIPDGAQEVRAAIEEAIADGARVILTTGGTGVTPRDLTPEGTAPLLVARLEGIEAQIRSHGLTKTPLAGLSRGYVGVTSRDADGVLVVNAPGSKGGVKDSITVVGPLIPHVLEQLGGGDH</sequence>
<feature type="region of interest" description="Disordered" evidence="3">
    <location>
        <begin position="1"/>
        <end position="32"/>
    </location>
</feature>
<dbReference type="PANTHER" id="PTHR43764:SF1">
    <property type="entry name" value="MOLYBDOPTERIN MOLYBDOTRANSFERASE"/>
    <property type="match status" value="1"/>
</dbReference>
<evidence type="ECO:0000259" key="4">
    <source>
        <dbReference type="SMART" id="SM00852"/>
    </source>
</evidence>
<accession>A0ABY1I0L9</accession>
<dbReference type="SUPFAM" id="SSF53218">
    <property type="entry name" value="Molybdenum cofactor biosynthesis proteins"/>
    <property type="match status" value="1"/>
</dbReference>
<feature type="domain" description="MoaB/Mog" evidence="4">
    <location>
        <begin position="41"/>
        <end position="188"/>
    </location>
</feature>
<dbReference type="Proteomes" id="UP000184390">
    <property type="component" value="Unassembled WGS sequence"/>
</dbReference>
<protein>
    <submittedName>
        <fullName evidence="5">Molybdenum cofactor synthesis domain-containing protein</fullName>
    </submittedName>
</protein>
<keyword evidence="2" id="KW-0501">Molybdenum cofactor biosynthesis</keyword>
<organism evidence="5 6">
    <name type="scientific">Actinomyces denticolens</name>
    <dbReference type="NCBI Taxonomy" id="52767"/>
    <lineage>
        <taxon>Bacteria</taxon>
        <taxon>Bacillati</taxon>
        <taxon>Actinomycetota</taxon>
        <taxon>Actinomycetes</taxon>
        <taxon>Actinomycetales</taxon>
        <taxon>Actinomycetaceae</taxon>
        <taxon>Actinomyces</taxon>
    </lineage>
</organism>
<dbReference type="PANTHER" id="PTHR43764">
    <property type="entry name" value="MOLYBDENUM COFACTOR BIOSYNTHESIS"/>
    <property type="match status" value="1"/>
</dbReference>
<dbReference type="InterPro" id="IPR008284">
    <property type="entry name" value="MoCF_biosynth_CS"/>
</dbReference>
<dbReference type="EMBL" id="FQYL01000001">
    <property type="protein sequence ID" value="SHI30431.1"/>
    <property type="molecule type" value="Genomic_DNA"/>
</dbReference>
<dbReference type="InterPro" id="IPR036425">
    <property type="entry name" value="MoaB/Mog-like_dom_sf"/>
</dbReference>
<evidence type="ECO:0000313" key="5">
    <source>
        <dbReference type="EMBL" id="SHI30431.1"/>
    </source>
</evidence>
<comment type="pathway">
    <text evidence="1">Cofactor biosynthesis; molybdopterin biosynthesis.</text>
</comment>
<gene>
    <name evidence="5" type="ORF">SAMN05216246_101157</name>
</gene>
<evidence type="ECO:0000256" key="3">
    <source>
        <dbReference type="SAM" id="MobiDB-lite"/>
    </source>
</evidence>
<evidence type="ECO:0000313" key="6">
    <source>
        <dbReference type="Proteomes" id="UP000184390"/>
    </source>
</evidence>
<dbReference type="InterPro" id="IPR051920">
    <property type="entry name" value="MPT_Adenylyltrnsfr/MoaC-Rel"/>
</dbReference>
<proteinExistence type="predicted"/>
<dbReference type="Gene3D" id="3.40.980.10">
    <property type="entry name" value="MoaB/Mog-like domain"/>
    <property type="match status" value="1"/>
</dbReference>
<keyword evidence="6" id="KW-1185">Reference proteome</keyword>
<dbReference type="Pfam" id="PF00994">
    <property type="entry name" value="MoCF_biosynth"/>
    <property type="match status" value="1"/>
</dbReference>
<dbReference type="PROSITE" id="PS01078">
    <property type="entry name" value="MOCF_BIOSYNTHESIS_1"/>
    <property type="match status" value="1"/>
</dbReference>
<comment type="caution">
    <text evidence="5">The sequence shown here is derived from an EMBL/GenBank/DDBJ whole genome shotgun (WGS) entry which is preliminary data.</text>
</comment>